<name>A0ACD1GSU4_9EURO</name>
<evidence type="ECO:0000313" key="2">
    <source>
        <dbReference type="Proteomes" id="UP000249661"/>
    </source>
</evidence>
<accession>A0ACD1GSU4</accession>
<dbReference type="EMBL" id="KZ825010">
    <property type="protein sequence ID" value="RAH64511.1"/>
    <property type="molecule type" value="Genomic_DNA"/>
</dbReference>
<evidence type="ECO:0000313" key="1">
    <source>
        <dbReference type="EMBL" id="RAH64511.1"/>
    </source>
</evidence>
<reference evidence="1" key="1">
    <citation type="submission" date="2018-02" db="EMBL/GenBank/DDBJ databases">
        <title>The genomes of Aspergillus section Nigri reveals drivers in fungal speciation.</title>
        <authorList>
            <consortium name="DOE Joint Genome Institute"/>
            <person name="Vesth T.C."/>
            <person name="Nybo J."/>
            <person name="Theobald S."/>
            <person name="Brandl J."/>
            <person name="Frisvad J.C."/>
            <person name="Nielsen K.F."/>
            <person name="Lyhne E.K."/>
            <person name="Kogle M.E."/>
            <person name="Kuo A."/>
            <person name="Riley R."/>
            <person name="Clum A."/>
            <person name="Nolan M."/>
            <person name="Lipzen A."/>
            <person name="Salamov A."/>
            <person name="Henrissat B."/>
            <person name="Wiebenga A."/>
            <person name="De vries R.P."/>
            <person name="Grigoriev I.V."/>
            <person name="Mortensen U.H."/>
            <person name="Andersen M.R."/>
            <person name="Baker S.E."/>
        </authorList>
    </citation>
    <scope>NUCLEOTIDE SEQUENCE</scope>
    <source>
        <strain evidence="1">CBS 121060</strain>
    </source>
</reference>
<proteinExistence type="predicted"/>
<organism evidence="1 2">
    <name type="scientific">Aspergillus aculeatinus CBS 121060</name>
    <dbReference type="NCBI Taxonomy" id="1448322"/>
    <lineage>
        <taxon>Eukaryota</taxon>
        <taxon>Fungi</taxon>
        <taxon>Dikarya</taxon>
        <taxon>Ascomycota</taxon>
        <taxon>Pezizomycotina</taxon>
        <taxon>Eurotiomycetes</taxon>
        <taxon>Eurotiomycetidae</taxon>
        <taxon>Eurotiales</taxon>
        <taxon>Aspergillaceae</taxon>
        <taxon>Aspergillus</taxon>
        <taxon>Aspergillus subgen. Circumdati</taxon>
    </lineage>
</organism>
<dbReference type="Proteomes" id="UP000249661">
    <property type="component" value="Unassembled WGS sequence"/>
</dbReference>
<gene>
    <name evidence="1" type="ORF">BO66DRAFT_406293</name>
</gene>
<sequence length="416" mass="48513">MADVTTLTPKAFHPFKRLPPELRTLIWEFAWPNLRLHHAVRLCPAAECHWKLYCGDDFDPAYTEMKPASLKIMMPAMTAANREARALSRRLVRRSLYEYFEPCPTATLTPPSEESDSWLAFDWRTRRYTFRRLYASDTVVYLSPAEFEAILLARIKSQHSRSYLFETVAVPLTLLQRHSDKLRVLSEYFTRLSYVMAVVNDLVDQQKQQRQQQEQQHERRQSWWGQFMQWSSGAAQGEGQQRQQQPKRNNTKKKGWWVEISHWAQGKYLVPDPATPGVGDWIHEEKTMFKTDVYNIIQRAYRRVLALDCAQLRVRPVRACHKEDGWIGMAPGSRYSGMDMALQVSPIEPLLLTAPDGPVIRWDLHKYFCISSLNMNTFQCNRTAHIPLISDRSSLMIPYFYGITENSLLSDLSLYD</sequence>
<keyword evidence="2" id="KW-1185">Reference proteome</keyword>
<protein>
    <submittedName>
        <fullName evidence="1">Uncharacterized protein</fullName>
    </submittedName>
</protein>